<comment type="caution">
    <text evidence="2">The sequence shown here is derived from an EMBL/GenBank/DDBJ whole genome shotgun (WGS) entry which is preliminary data.</text>
</comment>
<protein>
    <submittedName>
        <fullName evidence="2">Uncharacterized protein</fullName>
    </submittedName>
</protein>
<organism evidence="2 3">
    <name type="scientific">Achromobacter marplatensis</name>
    <dbReference type="NCBI Taxonomy" id="470868"/>
    <lineage>
        <taxon>Bacteria</taxon>
        <taxon>Pseudomonadati</taxon>
        <taxon>Pseudomonadota</taxon>
        <taxon>Betaproteobacteria</taxon>
        <taxon>Burkholderiales</taxon>
        <taxon>Alcaligenaceae</taxon>
        <taxon>Achromobacter</taxon>
    </lineage>
</organism>
<reference evidence="2 3" key="1">
    <citation type="submission" date="2018-06" db="EMBL/GenBank/DDBJ databases">
        <title>Genomic Encyclopedia of Type Strains, Phase III (KMG-III): the genomes of soil and plant-associated and newly described type strains.</title>
        <authorList>
            <person name="Whitman W."/>
        </authorList>
    </citation>
    <scope>NUCLEOTIDE SEQUENCE [LARGE SCALE GENOMIC DNA]</scope>
    <source>
        <strain evidence="2 3">CECT 7342</strain>
    </source>
</reference>
<keyword evidence="1" id="KW-0472">Membrane</keyword>
<name>A0ABX9FWD5_9BURK</name>
<gene>
    <name evidence="2" type="ORF">DFP87_12366</name>
</gene>
<accession>A0ABX9FWD5</accession>
<dbReference type="Proteomes" id="UP000252124">
    <property type="component" value="Unassembled WGS sequence"/>
</dbReference>
<dbReference type="RefSeq" id="WP_158218691.1">
    <property type="nucleotide sequence ID" value="NZ_CADIJU010000030.1"/>
</dbReference>
<sequence length="52" mass="5590">MESKDAPTPDDDPVVDLVMALGLPGFCIGLLLATAAIFYICRRAIEFFFPGA</sequence>
<evidence type="ECO:0000313" key="2">
    <source>
        <dbReference type="EMBL" id="RBP11305.1"/>
    </source>
</evidence>
<proteinExistence type="predicted"/>
<evidence type="ECO:0000256" key="1">
    <source>
        <dbReference type="SAM" id="Phobius"/>
    </source>
</evidence>
<keyword evidence="1" id="KW-0812">Transmembrane</keyword>
<dbReference type="EMBL" id="QNRM01000023">
    <property type="protein sequence ID" value="RBP11305.1"/>
    <property type="molecule type" value="Genomic_DNA"/>
</dbReference>
<dbReference type="GeneID" id="99734211"/>
<keyword evidence="3" id="KW-1185">Reference proteome</keyword>
<feature type="transmembrane region" description="Helical" evidence="1">
    <location>
        <begin position="20"/>
        <end position="41"/>
    </location>
</feature>
<evidence type="ECO:0000313" key="3">
    <source>
        <dbReference type="Proteomes" id="UP000252124"/>
    </source>
</evidence>
<keyword evidence="1" id="KW-1133">Transmembrane helix</keyword>